<reference evidence="2 3" key="1">
    <citation type="journal article" date="2012" name="Int. J. Syst. Evol. Microbiol.">
        <title>Vibrio caribbeanicus sp. nov., isolated from the marine sponge Scleritoderma cyanea.</title>
        <authorList>
            <person name="Hoffmann M."/>
            <person name="Monday S.R."/>
            <person name="Allard M.W."/>
            <person name="Strain E.A."/>
            <person name="Whittaker P."/>
            <person name="Naum M."/>
            <person name="McCarthy P.J."/>
            <person name="Lopez J.V."/>
            <person name="Fischer M."/>
            <person name="Brown E.W."/>
        </authorList>
    </citation>
    <scope>NUCLEOTIDE SEQUENCE [LARGE SCALE GENOMIC DNA]</scope>
    <source>
        <strain evidence="2 3">LMG 20546</strain>
    </source>
</reference>
<dbReference type="eggNOG" id="COG4968">
    <property type="taxonomic scope" value="Bacteria"/>
</dbReference>
<dbReference type="InterPro" id="IPR000983">
    <property type="entry name" value="Bac_GSPG_pilin"/>
</dbReference>
<dbReference type="GO" id="GO:0015627">
    <property type="term" value="C:type II protein secretion system complex"/>
    <property type="evidence" value="ECO:0007669"/>
    <property type="project" value="InterPro"/>
</dbReference>
<sequence>MKWYKRTKSRPEGMTLIELLAVAAIVAIIASIAYPSYQSQILKAHRKAAISDLAKIQIELERHYQNSYLAAVNLVLVDGGCRFCQTNNRQFSFSISATDTSYIIKAQPINSQLNDRCEGSGYAILSLNQAGEYSPINCWQ</sequence>
<dbReference type="Pfam" id="PF16732">
    <property type="entry name" value="ComP_DUS"/>
    <property type="match status" value="1"/>
</dbReference>
<keyword evidence="3" id="KW-1185">Reference proteome</keyword>
<organism evidence="2 3">
    <name type="scientific">Vibrio brasiliensis LMG 20546</name>
    <dbReference type="NCBI Taxonomy" id="945543"/>
    <lineage>
        <taxon>Bacteria</taxon>
        <taxon>Pseudomonadati</taxon>
        <taxon>Pseudomonadota</taxon>
        <taxon>Gammaproteobacteria</taxon>
        <taxon>Vibrionales</taxon>
        <taxon>Vibrionaceae</taxon>
        <taxon>Vibrio</taxon>
        <taxon>Vibrio oreintalis group</taxon>
    </lineage>
</organism>
<dbReference type="Pfam" id="PF07963">
    <property type="entry name" value="N_methyl"/>
    <property type="match status" value="1"/>
</dbReference>
<evidence type="ECO:0000313" key="2">
    <source>
        <dbReference type="EMBL" id="EGA66471.1"/>
    </source>
</evidence>
<dbReference type="GO" id="GO:0015628">
    <property type="term" value="P:protein secretion by the type II secretion system"/>
    <property type="evidence" value="ECO:0007669"/>
    <property type="project" value="InterPro"/>
</dbReference>
<dbReference type="InterPro" id="IPR031982">
    <property type="entry name" value="PilE-like"/>
</dbReference>
<evidence type="ECO:0000256" key="1">
    <source>
        <dbReference type="ARBA" id="ARBA00022481"/>
    </source>
</evidence>
<dbReference type="InterPro" id="IPR012902">
    <property type="entry name" value="N_methyl_site"/>
</dbReference>
<dbReference type="PROSITE" id="PS00409">
    <property type="entry name" value="PROKAR_NTER_METHYL"/>
    <property type="match status" value="1"/>
</dbReference>
<name>E8LS54_9VIBR</name>
<dbReference type="InterPro" id="IPR045584">
    <property type="entry name" value="Pilin-like"/>
</dbReference>
<dbReference type="NCBIfam" id="TIGR02532">
    <property type="entry name" value="IV_pilin_GFxxxE"/>
    <property type="match status" value="1"/>
</dbReference>
<dbReference type="RefSeq" id="WP_006878650.1">
    <property type="nucleotide sequence ID" value="NZ_AEVS01000043.1"/>
</dbReference>
<keyword evidence="1" id="KW-0488">Methylation</keyword>
<evidence type="ECO:0000313" key="3">
    <source>
        <dbReference type="Proteomes" id="UP000004371"/>
    </source>
</evidence>
<dbReference type="PRINTS" id="PR00813">
    <property type="entry name" value="BCTERIALGSPG"/>
</dbReference>
<dbReference type="GO" id="GO:0043683">
    <property type="term" value="P:type IV pilus assembly"/>
    <property type="evidence" value="ECO:0007669"/>
    <property type="project" value="InterPro"/>
</dbReference>
<dbReference type="STRING" id="945543.VIBR0546_01261"/>
<comment type="caution">
    <text evidence="2">The sequence shown here is derived from an EMBL/GenBank/DDBJ whole genome shotgun (WGS) entry which is preliminary data.</text>
</comment>
<dbReference type="Gene3D" id="3.30.700.10">
    <property type="entry name" value="Glycoprotein, Type 4 Pilin"/>
    <property type="match status" value="1"/>
</dbReference>
<protein>
    <submittedName>
        <fullName evidence="2">Putative fimbrial assembly protein PilE</fullName>
    </submittedName>
</protein>
<dbReference type="OrthoDB" id="5906095at2"/>
<dbReference type="AlphaFoldDB" id="E8LS54"/>
<gene>
    <name evidence="2" type="ORF">VIBR0546_01261</name>
</gene>
<dbReference type="EMBL" id="AEVS01000043">
    <property type="protein sequence ID" value="EGA66471.1"/>
    <property type="molecule type" value="Genomic_DNA"/>
</dbReference>
<proteinExistence type="predicted"/>
<accession>E8LS54</accession>
<dbReference type="Proteomes" id="UP000004371">
    <property type="component" value="Unassembled WGS sequence"/>
</dbReference>
<dbReference type="SUPFAM" id="SSF54523">
    <property type="entry name" value="Pili subunits"/>
    <property type="match status" value="1"/>
</dbReference>